<dbReference type="Gene3D" id="3.40.309.10">
    <property type="entry name" value="Aldehyde Dehydrogenase, Chain A, domain 2"/>
    <property type="match status" value="1"/>
</dbReference>
<evidence type="ECO:0000256" key="2">
    <source>
        <dbReference type="ARBA" id="ARBA00023002"/>
    </source>
</evidence>
<proteinExistence type="inferred from homology"/>
<feature type="active site" evidence="5">
    <location>
        <position position="249"/>
    </location>
</feature>
<evidence type="ECO:0000256" key="3">
    <source>
        <dbReference type="ARBA" id="ARBA00024226"/>
    </source>
</evidence>
<sequence>MAKYEGRLFINGELVPAVAGETFPLKNPATDEFIANVSIARSDDVDKAVAAAELSQPAWANTPAHIRARIFRKFADLIHENSAKLQELDSVAMGKPLTAAKSDVEDARNISNYFCGLMELAGGQASTNSADHLNVMIRQPFGVVAAIIPWNFPLNIFCHEIVPACGAGNAMILKSSEKAPLSAPFLAQLALQAGVPPGIVQVISGAGETGALLSSHMKIRKISFTGSTNTGRRVMEAAAKSNLKDVALELGGKSPLIVFADADLAHASQMMIKSFTFNSGQVCTASTRIYVEKSVAAEFKTLLVNGVKKLKQGPPMQDDVDLGPQADSVQAENVSQFLNIGAKDGKVLVGGKRAVDVGTNFIQPTIFTDIQDTSDINMLEVFGPVLVLHEFENEEEAIRRANDTEYGLYASVFSKDISKALRVARALEAGSVGVNVASPYGAYELPFGGFKGSGIGRQKGSNAVDAWLQEKAVFIQHNW</sequence>
<evidence type="ECO:0000313" key="8">
    <source>
        <dbReference type="EMBL" id="RFU80168.1"/>
    </source>
</evidence>
<dbReference type="InterPro" id="IPR016163">
    <property type="entry name" value="Ald_DH_C"/>
</dbReference>
<name>A0A395NVT7_TRIAR</name>
<keyword evidence="2 6" id="KW-0560">Oxidoreductase</keyword>
<dbReference type="STRING" id="490622.A0A395NVT7"/>
<organism evidence="8 9">
    <name type="scientific">Trichoderma arundinaceum</name>
    <dbReference type="NCBI Taxonomy" id="490622"/>
    <lineage>
        <taxon>Eukaryota</taxon>
        <taxon>Fungi</taxon>
        <taxon>Dikarya</taxon>
        <taxon>Ascomycota</taxon>
        <taxon>Pezizomycotina</taxon>
        <taxon>Sordariomycetes</taxon>
        <taxon>Hypocreomycetidae</taxon>
        <taxon>Hypocreales</taxon>
        <taxon>Hypocreaceae</taxon>
        <taxon>Trichoderma</taxon>
    </lineage>
</organism>
<dbReference type="AlphaFoldDB" id="A0A395NVT7"/>
<dbReference type="GO" id="GO:0004029">
    <property type="term" value="F:aldehyde dehydrogenase (NAD+) activity"/>
    <property type="evidence" value="ECO:0007669"/>
    <property type="project" value="UniProtKB-EC"/>
</dbReference>
<dbReference type="FunFam" id="3.40.309.10:FF:000012">
    <property type="entry name" value="Betaine aldehyde dehydrogenase"/>
    <property type="match status" value="1"/>
</dbReference>
<dbReference type="SUPFAM" id="SSF53720">
    <property type="entry name" value="ALDH-like"/>
    <property type="match status" value="1"/>
</dbReference>
<dbReference type="PROSITE" id="PS00687">
    <property type="entry name" value="ALDEHYDE_DEHYDR_GLU"/>
    <property type="match status" value="1"/>
</dbReference>
<dbReference type="Proteomes" id="UP000266272">
    <property type="component" value="Unassembled WGS sequence"/>
</dbReference>
<accession>A0A395NVT7</accession>
<dbReference type="Gene3D" id="3.40.605.10">
    <property type="entry name" value="Aldehyde Dehydrogenase, Chain A, domain 1"/>
    <property type="match status" value="1"/>
</dbReference>
<comment type="caution">
    <text evidence="8">The sequence shown here is derived from an EMBL/GenBank/DDBJ whole genome shotgun (WGS) entry which is preliminary data.</text>
</comment>
<dbReference type="InterPro" id="IPR016162">
    <property type="entry name" value="Ald_DH_N"/>
</dbReference>
<dbReference type="FunFam" id="3.40.605.10:FF:000007">
    <property type="entry name" value="NAD/NADP-dependent betaine aldehyde dehydrogenase"/>
    <property type="match status" value="1"/>
</dbReference>
<dbReference type="EC" id="1.2.1.3" evidence="3"/>
<feature type="domain" description="Aldehyde dehydrogenase" evidence="7">
    <location>
        <begin position="21"/>
        <end position="473"/>
    </location>
</feature>
<dbReference type="PANTHER" id="PTHR11699">
    <property type="entry name" value="ALDEHYDE DEHYDROGENASE-RELATED"/>
    <property type="match status" value="1"/>
</dbReference>
<gene>
    <name evidence="8" type="ORF">TARUN_2040</name>
</gene>
<dbReference type="EMBL" id="PXOA01000121">
    <property type="protein sequence ID" value="RFU80168.1"/>
    <property type="molecule type" value="Genomic_DNA"/>
</dbReference>
<evidence type="ECO:0000256" key="4">
    <source>
        <dbReference type="ARBA" id="ARBA00049194"/>
    </source>
</evidence>
<evidence type="ECO:0000256" key="6">
    <source>
        <dbReference type="RuleBase" id="RU003345"/>
    </source>
</evidence>
<dbReference type="OrthoDB" id="310895at2759"/>
<evidence type="ECO:0000256" key="1">
    <source>
        <dbReference type="ARBA" id="ARBA00009986"/>
    </source>
</evidence>
<reference evidence="8 9" key="1">
    <citation type="journal article" date="2018" name="PLoS Pathog.">
        <title>Evolution of structural diversity of trichothecenes, a family of toxins produced by plant pathogenic and entomopathogenic fungi.</title>
        <authorList>
            <person name="Proctor R.H."/>
            <person name="McCormick S.P."/>
            <person name="Kim H.S."/>
            <person name="Cardoza R.E."/>
            <person name="Stanley A.M."/>
            <person name="Lindo L."/>
            <person name="Kelly A."/>
            <person name="Brown D.W."/>
            <person name="Lee T."/>
            <person name="Vaughan M.M."/>
            <person name="Alexander N.J."/>
            <person name="Busman M."/>
            <person name="Gutierrez S."/>
        </authorList>
    </citation>
    <scope>NUCLEOTIDE SEQUENCE [LARGE SCALE GENOMIC DNA]</scope>
    <source>
        <strain evidence="8 9">IBT 40837</strain>
    </source>
</reference>
<protein>
    <recommendedName>
        <fullName evidence="3">aldehyde dehydrogenase (NAD(+))</fullName>
        <ecNumber evidence="3">1.2.1.3</ecNumber>
    </recommendedName>
</protein>
<comment type="catalytic activity">
    <reaction evidence="4">
        <text>an aldehyde + NAD(+) + H2O = a carboxylate + NADH + 2 H(+)</text>
        <dbReference type="Rhea" id="RHEA:16185"/>
        <dbReference type="ChEBI" id="CHEBI:15377"/>
        <dbReference type="ChEBI" id="CHEBI:15378"/>
        <dbReference type="ChEBI" id="CHEBI:17478"/>
        <dbReference type="ChEBI" id="CHEBI:29067"/>
        <dbReference type="ChEBI" id="CHEBI:57540"/>
        <dbReference type="ChEBI" id="CHEBI:57945"/>
        <dbReference type="EC" id="1.2.1.3"/>
    </reaction>
</comment>
<dbReference type="Pfam" id="PF00171">
    <property type="entry name" value="Aldedh"/>
    <property type="match status" value="1"/>
</dbReference>
<dbReference type="InterPro" id="IPR016161">
    <property type="entry name" value="Ald_DH/histidinol_DH"/>
</dbReference>
<comment type="similarity">
    <text evidence="1 6">Belongs to the aldehyde dehydrogenase family.</text>
</comment>
<evidence type="ECO:0000256" key="5">
    <source>
        <dbReference type="PROSITE-ProRule" id="PRU10007"/>
    </source>
</evidence>
<dbReference type="InterPro" id="IPR029510">
    <property type="entry name" value="Ald_DH_CS_GLU"/>
</dbReference>
<keyword evidence="9" id="KW-1185">Reference proteome</keyword>
<evidence type="ECO:0000313" key="9">
    <source>
        <dbReference type="Proteomes" id="UP000266272"/>
    </source>
</evidence>
<dbReference type="InterPro" id="IPR015590">
    <property type="entry name" value="Aldehyde_DH_dom"/>
</dbReference>
<evidence type="ECO:0000259" key="7">
    <source>
        <dbReference type="Pfam" id="PF00171"/>
    </source>
</evidence>